<dbReference type="RefSeq" id="WP_318348186.1">
    <property type="nucleotide sequence ID" value="NZ_AP018694.1"/>
</dbReference>
<dbReference type="AlphaFoldDB" id="A0A5K7SFI3"/>
<gene>
    <name evidence="1" type="ORF">AQPE_4175</name>
</gene>
<organism evidence="1 2">
    <name type="scientific">Aquipluma nitroreducens</name>
    <dbReference type="NCBI Taxonomy" id="2010828"/>
    <lineage>
        <taxon>Bacteria</taxon>
        <taxon>Pseudomonadati</taxon>
        <taxon>Bacteroidota</taxon>
        <taxon>Bacteroidia</taxon>
        <taxon>Marinilabiliales</taxon>
        <taxon>Prolixibacteraceae</taxon>
        <taxon>Aquipluma</taxon>
    </lineage>
</organism>
<reference evidence="1" key="1">
    <citation type="journal article" date="2020" name="Int. J. Syst. Evol. Microbiol.">
        <title>Aquipluma nitroreducens gen. nov. sp. nov., a novel facultatively anaerobic bacterium isolated from a freshwater lake.</title>
        <authorList>
            <person name="Watanabe M."/>
            <person name="Kojima H."/>
            <person name="Fukui M."/>
        </authorList>
    </citation>
    <scope>NUCLEOTIDE SEQUENCE</scope>
    <source>
        <strain evidence="1">MeG22</strain>
    </source>
</reference>
<dbReference type="KEGG" id="anf:AQPE_4175"/>
<accession>A0A5K7SFI3</accession>
<evidence type="ECO:0000313" key="1">
    <source>
        <dbReference type="EMBL" id="BBE19984.1"/>
    </source>
</evidence>
<evidence type="ECO:0000313" key="2">
    <source>
        <dbReference type="Proteomes" id="UP001193389"/>
    </source>
</evidence>
<dbReference type="EMBL" id="AP018694">
    <property type="protein sequence ID" value="BBE19984.1"/>
    <property type="molecule type" value="Genomic_DNA"/>
</dbReference>
<sequence length="313" mass="36425">MKIDNELGIVEIGENSFEFEEYDGSLHCEIDLPVLSNLHFKLDEIDEGICFRTHSVDGFGSYLFNDLEFAKSTDIVVFAFICHQPNKYWEGQWGLSTMLATLADVIKDSIDLDVQYESLNIEDDWKYLEVTFSIDADFNFSELLEKYSTILKEAIKRTELILSGAIWKKDYEENEKLFCTEIIFPLLRKMDFIDVRFNHGIREYGKDFTFSEVTKFGNLRHFAIQVKAGNLRGNVNSDIDEILGQLNDAFTMPYYEVSANESRNISIFIIAISGHFTENAKDKLIQKIPQHFKGCVYLLDRDKILELIERYWK</sequence>
<keyword evidence="2" id="KW-1185">Reference proteome</keyword>
<dbReference type="Proteomes" id="UP001193389">
    <property type="component" value="Chromosome"/>
</dbReference>
<name>A0A5K7SFI3_9BACT</name>
<proteinExistence type="predicted"/>
<evidence type="ECO:0008006" key="3">
    <source>
        <dbReference type="Google" id="ProtNLM"/>
    </source>
</evidence>
<protein>
    <recommendedName>
        <fullName evidence="3">Restriction endonuclease type IV Mrr domain-containing protein</fullName>
    </recommendedName>
</protein>